<dbReference type="EMBL" id="POUD01000013">
    <property type="protein sequence ID" value="PZG21851.1"/>
    <property type="molecule type" value="Genomic_DNA"/>
</dbReference>
<dbReference type="Proteomes" id="UP000249304">
    <property type="component" value="Unassembled WGS sequence"/>
</dbReference>
<dbReference type="InterPro" id="IPR036388">
    <property type="entry name" value="WH-like_DNA-bd_sf"/>
</dbReference>
<dbReference type="AlphaFoldDB" id="A0A2W2EGY1"/>
<dbReference type="GO" id="GO:0005829">
    <property type="term" value="C:cytosol"/>
    <property type="evidence" value="ECO:0007669"/>
    <property type="project" value="TreeGrafter"/>
</dbReference>
<evidence type="ECO:0000256" key="1">
    <source>
        <dbReference type="ARBA" id="ARBA00023125"/>
    </source>
</evidence>
<dbReference type="PANTHER" id="PTHR33221:SF4">
    <property type="entry name" value="HTH-TYPE TRANSCRIPTIONAL REPRESSOR NSRR"/>
    <property type="match status" value="1"/>
</dbReference>
<dbReference type="InterPro" id="IPR000944">
    <property type="entry name" value="Tscrpt_reg_Rrf2"/>
</dbReference>
<reference evidence="3 4" key="1">
    <citation type="submission" date="2018-01" db="EMBL/GenBank/DDBJ databases">
        <title>Draft genome sequence of Nonomuraea sp. KC333.</title>
        <authorList>
            <person name="Sahin N."/>
            <person name="Saygin H."/>
            <person name="Ay H."/>
        </authorList>
    </citation>
    <scope>NUCLEOTIDE SEQUENCE [LARGE SCALE GENOMIC DNA]</scope>
    <source>
        <strain evidence="3 4">KC333</strain>
    </source>
</reference>
<accession>A0A2W2EGY1</accession>
<dbReference type="RefSeq" id="WP_111176634.1">
    <property type="nucleotide sequence ID" value="NZ_POUD01000013.1"/>
</dbReference>
<proteinExistence type="predicted"/>
<dbReference type="OrthoDB" id="9795923at2"/>
<dbReference type="SUPFAM" id="SSF46785">
    <property type="entry name" value="Winged helix' DNA-binding domain"/>
    <property type="match status" value="1"/>
</dbReference>
<comment type="caution">
    <text evidence="3">The sequence shown here is derived from an EMBL/GenBank/DDBJ whole genome shotgun (WGS) entry which is preliminary data.</text>
</comment>
<evidence type="ECO:0000256" key="2">
    <source>
        <dbReference type="ARBA" id="ARBA00034078"/>
    </source>
</evidence>
<dbReference type="Gene3D" id="1.10.10.10">
    <property type="entry name" value="Winged helix-like DNA-binding domain superfamily/Winged helix DNA-binding domain"/>
    <property type="match status" value="1"/>
</dbReference>
<dbReference type="NCBIfam" id="TIGR00738">
    <property type="entry name" value="rrf2_super"/>
    <property type="match status" value="1"/>
</dbReference>
<protein>
    <submittedName>
        <fullName evidence="3">Transcriptional regulator</fullName>
    </submittedName>
</protein>
<evidence type="ECO:0000313" key="4">
    <source>
        <dbReference type="Proteomes" id="UP000249304"/>
    </source>
</evidence>
<dbReference type="InterPro" id="IPR036390">
    <property type="entry name" value="WH_DNA-bd_sf"/>
</dbReference>
<dbReference type="GO" id="GO:0003677">
    <property type="term" value="F:DNA binding"/>
    <property type="evidence" value="ECO:0007669"/>
    <property type="project" value="UniProtKB-KW"/>
</dbReference>
<dbReference type="PROSITE" id="PS51197">
    <property type="entry name" value="HTH_RRF2_2"/>
    <property type="match status" value="1"/>
</dbReference>
<dbReference type="Pfam" id="PF02082">
    <property type="entry name" value="Rrf2"/>
    <property type="match status" value="1"/>
</dbReference>
<name>A0A2W2EGY1_9ACTN</name>
<dbReference type="PANTHER" id="PTHR33221">
    <property type="entry name" value="WINGED HELIX-TURN-HELIX TRANSCRIPTIONAL REGULATOR, RRF2 FAMILY"/>
    <property type="match status" value="1"/>
</dbReference>
<organism evidence="3 4">
    <name type="scientific">Nonomuraea aridisoli</name>
    <dbReference type="NCBI Taxonomy" id="2070368"/>
    <lineage>
        <taxon>Bacteria</taxon>
        <taxon>Bacillati</taxon>
        <taxon>Actinomycetota</taxon>
        <taxon>Actinomycetes</taxon>
        <taxon>Streptosporangiales</taxon>
        <taxon>Streptosporangiaceae</taxon>
        <taxon>Nonomuraea</taxon>
    </lineage>
</organism>
<gene>
    <name evidence="3" type="ORF">C1J01_05345</name>
</gene>
<keyword evidence="4" id="KW-1185">Reference proteome</keyword>
<comment type="cofactor">
    <cofactor evidence="2">
        <name>[2Fe-2S] cluster</name>
        <dbReference type="ChEBI" id="CHEBI:190135"/>
    </cofactor>
</comment>
<dbReference type="GO" id="GO:0003700">
    <property type="term" value="F:DNA-binding transcription factor activity"/>
    <property type="evidence" value="ECO:0007669"/>
    <property type="project" value="TreeGrafter"/>
</dbReference>
<sequence>MRLTAFTDISLRIVMRLAVARPHDLLTTRAVADVLAVPYTHAAKAVARLGELGVVEARRGRGGGLQLTEAGRGTTVGALVRSLESAGDVVGCEDDPPCPLRAACRLRTALRRAQEAFYASLDTVTVGSLVDAPTGPLLLSLTDPGERTGAPAL</sequence>
<evidence type="ECO:0000313" key="3">
    <source>
        <dbReference type="EMBL" id="PZG21851.1"/>
    </source>
</evidence>
<keyword evidence="1" id="KW-0238">DNA-binding</keyword>